<evidence type="ECO:0000256" key="3">
    <source>
        <dbReference type="ARBA" id="ARBA00022679"/>
    </source>
</evidence>
<comment type="similarity">
    <text evidence="12">Belongs to the TmcA family.</text>
</comment>
<dbReference type="Pfam" id="PF05127">
    <property type="entry name" value="NAT10_TcmA_helicase"/>
    <property type="match status" value="1"/>
</dbReference>
<dbReference type="GO" id="GO:1904812">
    <property type="term" value="P:rRNA acetylation involved in maturation of SSU-rRNA"/>
    <property type="evidence" value="ECO:0007669"/>
    <property type="project" value="TreeGrafter"/>
</dbReference>
<dbReference type="InterPro" id="IPR000182">
    <property type="entry name" value="GNAT_dom"/>
</dbReference>
<comment type="subcellular location">
    <subcellularLocation>
        <location evidence="12">Cytoplasm</location>
    </subcellularLocation>
</comment>
<evidence type="ECO:0000256" key="11">
    <source>
        <dbReference type="ARBA" id="ARBA00049914"/>
    </source>
</evidence>
<dbReference type="InterPro" id="IPR024914">
    <property type="entry name" value="tRNA_acetyltr_TmcA"/>
</dbReference>
<protein>
    <recommendedName>
        <fullName evidence="12">tRNA(Met) cytidine acetyltransferase TmcA</fullName>
        <ecNumber evidence="12">2.3.1.193</ecNumber>
    </recommendedName>
</protein>
<dbReference type="SUPFAM" id="SSF55729">
    <property type="entry name" value="Acyl-CoA N-acyltransferases (Nat)"/>
    <property type="match status" value="1"/>
</dbReference>
<feature type="domain" description="N-acetyltransferase" evidence="15">
    <location>
        <begin position="431"/>
        <end position="542"/>
    </location>
</feature>
<dbReference type="Gene3D" id="3.40.50.11040">
    <property type="match status" value="1"/>
</dbReference>
<dbReference type="GeneID" id="29828770"/>
<dbReference type="STRING" id="1873524.HSR6_0786"/>
<dbReference type="Gene3D" id="3.40.50.300">
    <property type="entry name" value="P-loop containing nucleotide triphosphate hydrolases"/>
    <property type="match status" value="1"/>
</dbReference>
<comment type="catalytic activity">
    <reaction evidence="11">
        <text>a cytidine in mRNA + acetyl-CoA + ATP + H2O = an N(4)-acetylcytidine in mRNA + ADP + phosphate + CoA + H(+)</text>
        <dbReference type="Rhea" id="RHEA:58480"/>
        <dbReference type="Rhea" id="RHEA-COMP:15145"/>
        <dbReference type="Rhea" id="RHEA-COMP:15146"/>
        <dbReference type="ChEBI" id="CHEBI:15377"/>
        <dbReference type="ChEBI" id="CHEBI:15378"/>
        <dbReference type="ChEBI" id="CHEBI:30616"/>
        <dbReference type="ChEBI" id="CHEBI:43474"/>
        <dbReference type="ChEBI" id="CHEBI:57287"/>
        <dbReference type="ChEBI" id="CHEBI:57288"/>
        <dbReference type="ChEBI" id="CHEBI:74900"/>
        <dbReference type="ChEBI" id="CHEBI:82748"/>
        <dbReference type="ChEBI" id="CHEBI:456216"/>
    </reaction>
</comment>
<accession>A0A1D8S3L5</accession>
<dbReference type="InterPro" id="IPR013562">
    <property type="entry name" value="TmcA/NAT10_N"/>
</dbReference>
<dbReference type="EC" id="2.3.1.193" evidence="12"/>
<dbReference type="AlphaFoldDB" id="A0A1D8S3L5"/>
<dbReference type="KEGG" id="halh:HTSR_0760"/>
<organism evidence="16 17">
    <name type="scientific">Halodesulfurarchaeum formicicum</name>
    <dbReference type="NCBI Taxonomy" id="1873524"/>
    <lineage>
        <taxon>Archaea</taxon>
        <taxon>Methanobacteriati</taxon>
        <taxon>Methanobacteriota</taxon>
        <taxon>Stenosarchaea group</taxon>
        <taxon>Halobacteria</taxon>
        <taxon>Halobacteriales</taxon>
        <taxon>Halobacteriaceae</taxon>
        <taxon>Halodesulfurarchaeum</taxon>
    </lineage>
</organism>
<proteinExistence type="inferred from homology"/>
<keyword evidence="8 12" id="KW-0012">Acyltransferase</keyword>
<dbReference type="InterPro" id="IPR032672">
    <property type="entry name" value="TmcA/NAT10/Kre33"/>
</dbReference>
<evidence type="ECO:0000256" key="6">
    <source>
        <dbReference type="ARBA" id="ARBA00022840"/>
    </source>
</evidence>
<dbReference type="GO" id="GO:0051392">
    <property type="term" value="F:tRNA cytidine N4-acetyltransferase activity"/>
    <property type="evidence" value="ECO:0007669"/>
    <property type="project" value="UniProtKB-UniRule"/>
</dbReference>
<dbReference type="NCBIfam" id="NF041296">
    <property type="entry name" value="RNAactase_tcmA_Halo"/>
    <property type="match status" value="1"/>
</dbReference>
<dbReference type="PANTHER" id="PTHR10925">
    <property type="entry name" value="N-ACETYLTRANSFERASE 10"/>
    <property type="match status" value="1"/>
</dbReference>
<comment type="catalytic activity">
    <reaction evidence="10">
        <text>a cytidine in RNA + acetyl-CoA + ATP + H2O = an N(4)-acetylcytidine in RNA + ADP + phosphate + CoA + H(+)</text>
        <dbReference type="Rhea" id="RHEA:82211"/>
        <dbReference type="Rhea" id="RHEA-COMP:15704"/>
        <dbReference type="Rhea" id="RHEA-COMP:19834"/>
        <dbReference type="ChEBI" id="CHEBI:15377"/>
        <dbReference type="ChEBI" id="CHEBI:15378"/>
        <dbReference type="ChEBI" id="CHEBI:30616"/>
        <dbReference type="ChEBI" id="CHEBI:43474"/>
        <dbReference type="ChEBI" id="CHEBI:57287"/>
        <dbReference type="ChEBI" id="CHEBI:57288"/>
        <dbReference type="ChEBI" id="CHEBI:74900"/>
        <dbReference type="ChEBI" id="CHEBI:82748"/>
        <dbReference type="ChEBI" id="CHEBI:456216"/>
    </reaction>
</comment>
<dbReference type="InterPro" id="IPR053477">
    <property type="entry name" value="tRNA_Cytidine_AcTrnsfr"/>
</dbReference>
<dbReference type="GO" id="GO:0002101">
    <property type="term" value="P:tRNA wobble cytosine modification"/>
    <property type="evidence" value="ECO:0007669"/>
    <property type="project" value="UniProtKB-UniRule"/>
</dbReference>
<dbReference type="InterPro" id="IPR007807">
    <property type="entry name" value="TcmA/NAT10_helicase"/>
</dbReference>
<dbReference type="PATRIC" id="fig|1855411.3.peg.759"/>
<dbReference type="GO" id="GO:1990883">
    <property type="term" value="F:18S rRNA cytidine N-acetyltransferase activity"/>
    <property type="evidence" value="ECO:0007669"/>
    <property type="project" value="TreeGrafter"/>
</dbReference>
<evidence type="ECO:0000256" key="10">
    <source>
        <dbReference type="ARBA" id="ARBA00049889"/>
    </source>
</evidence>
<gene>
    <name evidence="12" type="primary">tmcA</name>
    <name evidence="16" type="ORF">HTSR_0760</name>
</gene>
<feature type="binding site" evidence="12">
    <location>
        <begin position="522"/>
        <end position="524"/>
    </location>
    <ligand>
        <name>acetyl-CoA</name>
        <dbReference type="ChEBI" id="CHEBI:57288"/>
    </ligand>
</feature>
<dbReference type="GO" id="GO:0051391">
    <property type="term" value="P:tRNA acetylation"/>
    <property type="evidence" value="ECO:0007669"/>
    <property type="project" value="UniProtKB-UniRule"/>
</dbReference>
<dbReference type="EMBL" id="CP016070">
    <property type="protein sequence ID" value="AOW79950.1"/>
    <property type="molecule type" value="Genomic_DNA"/>
</dbReference>
<dbReference type="Proteomes" id="UP000185608">
    <property type="component" value="Chromosome"/>
</dbReference>
<comment type="catalytic activity">
    <reaction evidence="12">
        <text>cytidine(34) in elongator tRNA(Met) + acetyl-CoA + ATP + H2O = N(4)-acetylcytidine(34) in elongator tRNA(Met) + ADP + phosphate + CoA + H(+)</text>
        <dbReference type="Rhea" id="RHEA:43788"/>
        <dbReference type="Rhea" id="RHEA-COMP:10693"/>
        <dbReference type="Rhea" id="RHEA-COMP:10694"/>
        <dbReference type="ChEBI" id="CHEBI:15377"/>
        <dbReference type="ChEBI" id="CHEBI:15378"/>
        <dbReference type="ChEBI" id="CHEBI:30616"/>
        <dbReference type="ChEBI" id="CHEBI:43474"/>
        <dbReference type="ChEBI" id="CHEBI:57287"/>
        <dbReference type="ChEBI" id="CHEBI:57288"/>
        <dbReference type="ChEBI" id="CHEBI:74900"/>
        <dbReference type="ChEBI" id="CHEBI:82748"/>
        <dbReference type="ChEBI" id="CHEBI:456216"/>
        <dbReference type="EC" id="2.3.1.193"/>
    </reaction>
</comment>
<evidence type="ECO:0000256" key="12">
    <source>
        <dbReference type="HAMAP-Rule" id="MF_01886"/>
    </source>
</evidence>
<keyword evidence="7 12" id="KW-0694">RNA-binding</keyword>
<dbReference type="HAMAP" id="MF_01886">
    <property type="entry name" value="tRNA_acetyltr_TmcA"/>
    <property type="match status" value="1"/>
</dbReference>
<dbReference type="Pfam" id="PF13718">
    <property type="entry name" value="GNAT_acetyltr_2"/>
    <property type="match status" value="1"/>
</dbReference>
<evidence type="ECO:0000256" key="7">
    <source>
        <dbReference type="ARBA" id="ARBA00022884"/>
    </source>
</evidence>
<evidence type="ECO:0000256" key="4">
    <source>
        <dbReference type="ARBA" id="ARBA00022694"/>
    </source>
</evidence>
<evidence type="ECO:0000313" key="17">
    <source>
        <dbReference type="Proteomes" id="UP000185608"/>
    </source>
</evidence>
<feature type="binding site" evidence="12">
    <location>
        <position position="376"/>
    </location>
    <ligand>
        <name>ATP</name>
        <dbReference type="ChEBI" id="CHEBI:30616"/>
    </ligand>
</feature>
<dbReference type="InterPro" id="IPR027417">
    <property type="entry name" value="P-loop_NTPase"/>
</dbReference>
<keyword evidence="4 12" id="KW-0819">tRNA processing</keyword>
<comment type="catalytic activity">
    <reaction evidence="9">
        <text>a cytidine in tRNA + acetyl-CoA + ATP + H2O = an N(4)-acetylcytidine in tRNA + ADP + phosphate + CoA + H(+)</text>
        <dbReference type="Rhea" id="RHEA:53876"/>
        <dbReference type="Rhea" id="RHEA-COMP:13670"/>
        <dbReference type="Rhea" id="RHEA-COMP:13671"/>
        <dbReference type="ChEBI" id="CHEBI:15377"/>
        <dbReference type="ChEBI" id="CHEBI:15378"/>
        <dbReference type="ChEBI" id="CHEBI:30616"/>
        <dbReference type="ChEBI" id="CHEBI:43474"/>
        <dbReference type="ChEBI" id="CHEBI:57287"/>
        <dbReference type="ChEBI" id="CHEBI:57288"/>
        <dbReference type="ChEBI" id="CHEBI:74900"/>
        <dbReference type="ChEBI" id="CHEBI:82748"/>
        <dbReference type="ChEBI" id="CHEBI:456216"/>
    </reaction>
</comment>
<evidence type="ECO:0000313" key="16">
    <source>
        <dbReference type="EMBL" id="AOW79950.1"/>
    </source>
</evidence>
<dbReference type="GO" id="GO:0106162">
    <property type="term" value="F:mRNA N-acetyltransferase activity"/>
    <property type="evidence" value="ECO:0007669"/>
    <property type="project" value="RHEA"/>
</dbReference>
<dbReference type="Pfam" id="PF08351">
    <property type="entry name" value="TmcA_N"/>
    <property type="match status" value="1"/>
</dbReference>
<dbReference type="Gene3D" id="3.40.630.30">
    <property type="match status" value="1"/>
</dbReference>
<evidence type="ECO:0000259" key="14">
    <source>
        <dbReference type="Pfam" id="PF08351"/>
    </source>
</evidence>
<dbReference type="GO" id="GO:0000049">
    <property type="term" value="F:tRNA binding"/>
    <property type="evidence" value="ECO:0007669"/>
    <property type="project" value="UniProtKB-UniRule"/>
</dbReference>
<dbReference type="PANTHER" id="PTHR10925:SF5">
    <property type="entry name" value="RNA CYTIDINE ACETYLTRANSFERASE"/>
    <property type="match status" value="1"/>
</dbReference>
<dbReference type="RefSeq" id="WP_070364685.1">
    <property type="nucleotide sequence ID" value="NZ_CP016070.1"/>
</dbReference>
<keyword evidence="6 12" id="KW-0067">ATP-binding</keyword>
<evidence type="ECO:0000256" key="9">
    <source>
        <dbReference type="ARBA" id="ARBA00049883"/>
    </source>
</evidence>
<evidence type="ECO:0000259" key="13">
    <source>
        <dbReference type="Pfam" id="PF05127"/>
    </source>
</evidence>
<comment type="function">
    <text evidence="12">Catalyzes the formation of N(4)-acetylcytidine (ac(4)C) at the wobble position of tRNA(Met), by using acetyl-CoA as an acetyl donor and ATP (or GTP).</text>
</comment>
<keyword evidence="1 12" id="KW-0963">Cytoplasm</keyword>
<name>A0A1D8S3L5_9EURY</name>
<comment type="caution">
    <text evidence="12">Lacks conserved residue(s) required for the propagation of feature annotation.</text>
</comment>
<keyword evidence="2 12" id="KW-0820">tRNA-binding</keyword>
<feature type="domain" description="TcmA/NAT10 helicase" evidence="13">
    <location>
        <begin position="222"/>
        <end position="393"/>
    </location>
</feature>
<feature type="binding site" evidence="12">
    <location>
        <position position="561"/>
    </location>
    <ligand>
        <name>acetyl-CoA</name>
        <dbReference type="ChEBI" id="CHEBI:57288"/>
    </ligand>
</feature>
<feature type="domain" description="TmcA/NAT10 N-terminal" evidence="14">
    <location>
        <begin position="11"/>
        <end position="159"/>
    </location>
</feature>
<dbReference type="SUPFAM" id="SSF52540">
    <property type="entry name" value="P-loop containing nucleoside triphosphate hydrolases"/>
    <property type="match status" value="1"/>
</dbReference>
<evidence type="ECO:0000256" key="1">
    <source>
        <dbReference type="ARBA" id="ARBA00022490"/>
    </source>
</evidence>
<keyword evidence="5 12" id="KW-0547">Nucleotide-binding</keyword>
<keyword evidence="3 12" id="KW-0808">Transferase</keyword>
<evidence type="ECO:0000256" key="8">
    <source>
        <dbReference type="ARBA" id="ARBA00023315"/>
    </source>
</evidence>
<dbReference type="InterPro" id="IPR016181">
    <property type="entry name" value="Acyl_CoA_acyltransferase"/>
</dbReference>
<sequence>MDWGVAGGLAAEAGRFDERRLLVLAGGPDTEPLGAANQALDAAAVPMAETSYVGPESGLPCEHLPFNQADSLLGTTRDAVVLDCRTACRPNVLGTVVGAVDGGGLLLLLTPPLDDWARRRDDFDETLAVPPDSLQDVTGHFRSRLVQTLRVHPGIAILDLDTDTVQQDGLTDSAPRLPPDPIQRPPGAEAVPQAIVDACVTQDQVDAVAELAALRSGPRAAVLEADRGRGKSSVAGLLAAWFAAEGETILVTGPSERAAEAFFDRVEDLLGVLDPESPSSNAGDRTFETTSGGCIRFVSPTSLSEHLESADVLFVEEAAALPVSILESTLAVDRLVFTTTVHGYEGSGRGFAVRFRDSLEQARHDLQEVSLVEPIRYAAGDPIESWASRALLLGAGPVPGSVIETASPESVSYRSLDSETLLAEEQLLREVFGLLVSAHYRTEPDDLARLLDGSNLAVRALLQDEHVVSVALVAREGGLPKATRERVSHGERIRGNMLPDVLMSQLRDEDAGGPVGIRVVRIATHHAVRGRGLGSHLLGELDAEFAPVVDWIGSGFGATPELVRFWRENGFRAVHLSTGRNERSGEHSVLVIRGTSPVGHEIETAHGSWFAGRIRGVLRDALSEVDPDVIRATLAATAQPPPLSITPHQWRVIAGAAFGPGLYSVDPEPFRKLIAHALIDGGVDLSDTRERLLVEGLLQGRPWEQVATDLEYVSRAAAMRALGRALQPLVREYGSDVAQSERRRYEN</sequence>
<evidence type="ECO:0000256" key="5">
    <source>
        <dbReference type="ARBA" id="ARBA00022741"/>
    </source>
</evidence>
<evidence type="ECO:0000256" key="2">
    <source>
        <dbReference type="ARBA" id="ARBA00022555"/>
    </source>
</evidence>
<evidence type="ECO:0000259" key="15">
    <source>
        <dbReference type="Pfam" id="PF13718"/>
    </source>
</evidence>
<dbReference type="GO" id="GO:0005737">
    <property type="term" value="C:cytoplasm"/>
    <property type="evidence" value="ECO:0007669"/>
    <property type="project" value="UniProtKB-SubCell"/>
</dbReference>
<feature type="binding site" evidence="12">
    <location>
        <position position="204"/>
    </location>
    <ligand>
        <name>ATP</name>
        <dbReference type="ChEBI" id="CHEBI:30616"/>
    </ligand>
</feature>
<dbReference type="GO" id="GO:0005524">
    <property type="term" value="F:ATP binding"/>
    <property type="evidence" value="ECO:0007669"/>
    <property type="project" value="UniProtKB-UniRule"/>
</dbReference>
<reference evidence="16 17" key="1">
    <citation type="submission" date="2016-06" db="EMBL/GenBank/DDBJ databases">
        <title>Discovery of anaerobic lithoheterotrophic haloarchaeon capable of sulfur respiration by hydrogen and formate.</title>
        <authorList>
            <person name="Sorokin D.Y."/>
            <person name="Kublanov I.V."/>
            <person name="Roman P."/>
            <person name="Sinninghe Damste J.S."/>
            <person name="Golyshin P.N."/>
            <person name="Rojo D."/>
            <person name="Ciordia S."/>
            <person name="Mena Md.C."/>
            <person name="Ferrer M."/>
            <person name="Smedile F."/>
            <person name="Messina E."/>
            <person name="La Cono V."/>
            <person name="Yakimov M.M."/>
        </authorList>
    </citation>
    <scope>NUCLEOTIDE SEQUENCE [LARGE SCALE GENOMIC DNA]</scope>
    <source>
        <strain evidence="16 17">HTSR1</strain>
    </source>
</reference>